<dbReference type="STRING" id="1835702.A0A1F5LA55"/>
<dbReference type="GO" id="GO:0016616">
    <property type="term" value="F:oxidoreductase activity, acting on the CH-OH group of donors, NAD or NADP as acceptor"/>
    <property type="evidence" value="ECO:0007669"/>
    <property type="project" value="TreeGrafter"/>
</dbReference>
<dbReference type="OrthoDB" id="5840532at2759"/>
<accession>A0A1F5LA55</accession>
<organism evidence="4 5">
    <name type="scientific">Penicillium arizonense</name>
    <dbReference type="NCBI Taxonomy" id="1835702"/>
    <lineage>
        <taxon>Eukaryota</taxon>
        <taxon>Fungi</taxon>
        <taxon>Dikarya</taxon>
        <taxon>Ascomycota</taxon>
        <taxon>Pezizomycotina</taxon>
        <taxon>Eurotiomycetes</taxon>
        <taxon>Eurotiomycetidae</taxon>
        <taxon>Eurotiales</taxon>
        <taxon>Aspergillaceae</taxon>
        <taxon>Penicillium</taxon>
    </lineage>
</organism>
<comment type="similarity">
    <text evidence="1">Belongs to the short-chain dehydrogenases/reductases (SDR) family.</text>
</comment>
<dbReference type="SUPFAM" id="SSF51735">
    <property type="entry name" value="NAD(P)-binding Rossmann-fold domains"/>
    <property type="match status" value="1"/>
</dbReference>
<evidence type="ECO:0000256" key="2">
    <source>
        <dbReference type="ARBA" id="ARBA00022857"/>
    </source>
</evidence>
<sequence length="254" mass="27018">MSSQRGMDIPGVALVTGGASGIGKATCILLAEEGVRGLAIADLSPAAADGVKEECFKVASNPKFNCITIPLDVQNEQSVNSMIETVVRTFDRLDYAVNCAGIGLKKALNDTTMDDWNKMIAVNLTGVFACVKAETQAMLKQEPIESQRAYQPLQSGAIVNIASLAAAAGLRHSGAYTASKHGVLGITRTAALDYPSVKINAIIPGYIKTPLVDAPGEMRNNALDKVNNWTPMKRFGLPQEIAEGIVWLLCSRNL</sequence>
<dbReference type="PRINTS" id="PR00081">
    <property type="entry name" value="GDHRDH"/>
</dbReference>
<proteinExistence type="inferred from homology"/>
<reference evidence="4 5" key="1">
    <citation type="journal article" date="2016" name="Sci. Rep.">
        <title>Penicillium arizonense, a new, genome sequenced fungal species, reveals a high chemical diversity in secreted metabolites.</title>
        <authorList>
            <person name="Grijseels S."/>
            <person name="Nielsen J.C."/>
            <person name="Randelovic M."/>
            <person name="Nielsen J."/>
            <person name="Nielsen K.F."/>
            <person name="Workman M."/>
            <person name="Frisvad J.C."/>
        </authorList>
    </citation>
    <scope>NUCLEOTIDE SEQUENCE [LARGE SCALE GENOMIC DNA]</scope>
    <source>
        <strain evidence="4 5">CBS 141311</strain>
    </source>
</reference>
<dbReference type="GO" id="GO:0006633">
    <property type="term" value="P:fatty acid biosynthetic process"/>
    <property type="evidence" value="ECO:0007669"/>
    <property type="project" value="TreeGrafter"/>
</dbReference>
<keyword evidence="2" id="KW-0521">NADP</keyword>
<dbReference type="EMBL" id="LXJU01000019">
    <property type="protein sequence ID" value="OGE49957.1"/>
    <property type="molecule type" value="Genomic_DNA"/>
</dbReference>
<keyword evidence="3" id="KW-0560">Oxidoreductase</keyword>
<comment type="caution">
    <text evidence="4">The sequence shown here is derived from an EMBL/GenBank/DDBJ whole genome shotgun (WGS) entry which is preliminary data.</text>
</comment>
<dbReference type="Gene3D" id="3.40.50.720">
    <property type="entry name" value="NAD(P)-binding Rossmann-like Domain"/>
    <property type="match status" value="1"/>
</dbReference>
<evidence type="ECO:0000256" key="3">
    <source>
        <dbReference type="ARBA" id="ARBA00023002"/>
    </source>
</evidence>
<dbReference type="Pfam" id="PF13561">
    <property type="entry name" value="adh_short_C2"/>
    <property type="match status" value="1"/>
</dbReference>
<dbReference type="InterPro" id="IPR020904">
    <property type="entry name" value="Sc_DH/Rdtase_CS"/>
</dbReference>
<dbReference type="PROSITE" id="PS00061">
    <property type="entry name" value="ADH_SHORT"/>
    <property type="match status" value="1"/>
</dbReference>
<evidence type="ECO:0000256" key="1">
    <source>
        <dbReference type="ARBA" id="ARBA00006484"/>
    </source>
</evidence>
<evidence type="ECO:0000313" key="5">
    <source>
        <dbReference type="Proteomes" id="UP000177622"/>
    </source>
</evidence>
<dbReference type="RefSeq" id="XP_022485408.1">
    <property type="nucleotide sequence ID" value="XM_022634807.1"/>
</dbReference>
<dbReference type="PANTHER" id="PTHR42760">
    <property type="entry name" value="SHORT-CHAIN DEHYDROGENASES/REDUCTASES FAMILY MEMBER"/>
    <property type="match status" value="1"/>
</dbReference>
<gene>
    <name evidence="4" type="ORF">PENARI_c019G06819</name>
</gene>
<dbReference type="CDD" id="cd05233">
    <property type="entry name" value="SDR_c"/>
    <property type="match status" value="1"/>
</dbReference>
<dbReference type="GeneID" id="34579541"/>
<dbReference type="AlphaFoldDB" id="A0A1F5LA55"/>
<dbReference type="InterPro" id="IPR002347">
    <property type="entry name" value="SDR_fam"/>
</dbReference>
<evidence type="ECO:0000313" key="4">
    <source>
        <dbReference type="EMBL" id="OGE49957.1"/>
    </source>
</evidence>
<keyword evidence="5" id="KW-1185">Reference proteome</keyword>
<dbReference type="PANTHER" id="PTHR42760:SF133">
    <property type="entry name" value="3-OXOACYL-[ACYL-CARRIER-PROTEIN] REDUCTASE"/>
    <property type="match status" value="1"/>
</dbReference>
<dbReference type="GO" id="GO:0048038">
    <property type="term" value="F:quinone binding"/>
    <property type="evidence" value="ECO:0007669"/>
    <property type="project" value="TreeGrafter"/>
</dbReference>
<dbReference type="InterPro" id="IPR036291">
    <property type="entry name" value="NAD(P)-bd_dom_sf"/>
</dbReference>
<dbReference type="FunFam" id="3.40.50.720:FF:000084">
    <property type="entry name" value="Short-chain dehydrogenase reductase"/>
    <property type="match status" value="1"/>
</dbReference>
<protein>
    <submittedName>
        <fullName evidence="4">Uncharacterized protein</fullName>
    </submittedName>
</protein>
<name>A0A1F5LA55_PENAI</name>
<dbReference type="Proteomes" id="UP000177622">
    <property type="component" value="Unassembled WGS sequence"/>
</dbReference>
<dbReference type="PRINTS" id="PR00080">
    <property type="entry name" value="SDRFAMILY"/>
</dbReference>